<keyword evidence="1" id="KW-0732">Signal</keyword>
<dbReference type="SUPFAM" id="SSF159594">
    <property type="entry name" value="XCC0632-like"/>
    <property type="match status" value="1"/>
</dbReference>
<feature type="domain" description="ABC-type transport auxiliary lipoprotein component" evidence="2">
    <location>
        <begin position="35"/>
        <end position="194"/>
    </location>
</feature>
<sequence length="204" mass="21969">MNARVRLLLLLLPLLATGCSAISALEDASEPLEVYELRTPQVQRAGTRRNVEVVVEEPVGSGALAVERIMIRPAPLQAQYLPGVRWADPVPVMLQTLLVRSLTEAGALGSVGRRPLGTNGDYAVLSELTDFQGESGEGVSGATIRVRLVFRIVRERNATVVATRAFSATEQSLSTDAVAIVEAFDRATTRVIADAVPWIVSHTR</sequence>
<accession>A0A7C9MYZ0</accession>
<dbReference type="RefSeq" id="WP_160765465.1">
    <property type="nucleotide sequence ID" value="NZ_WUPT01000003.1"/>
</dbReference>
<feature type="signal peptide" evidence="1">
    <location>
        <begin position="1"/>
        <end position="21"/>
    </location>
</feature>
<name>A0A7C9MYZ0_9RHOB</name>
<dbReference type="PROSITE" id="PS51257">
    <property type="entry name" value="PROKAR_LIPOPROTEIN"/>
    <property type="match status" value="1"/>
</dbReference>
<evidence type="ECO:0000256" key="1">
    <source>
        <dbReference type="SAM" id="SignalP"/>
    </source>
</evidence>
<protein>
    <recommendedName>
        <fullName evidence="2">ABC-type transport auxiliary lipoprotein component domain-containing protein</fullName>
    </recommendedName>
</protein>
<dbReference type="Gene3D" id="3.40.50.10610">
    <property type="entry name" value="ABC-type transport auxiliary lipoprotein component"/>
    <property type="match status" value="1"/>
</dbReference>
<evidence type="ECO:0000313" key="4">
    <source>
        <dbReference type="Proteomes" id="UP000480350"/>
    </source>
</evidence>
<evidence type="ECO:0000259" key="2">
    <source>
        <dbReference type="Pfam" id="PF03886"/>
    </source>
</evidence>
<dbReference type="InterPro" id="IPR005586">
    <property type="entry name" value="ABC_trans_aux"/>
</dbReference>
<comment type="caution">
    <text evidence="3">The sequence shown here is derived from an EMBL/GenBank/DDBJ whole genome shotgun (WGS) entry which is preliminary data.</text>
</comment>
<keyword evidence="4" id="KW-1185">Reference proteome</keyword>
<dbReference type="EMBL" id="WUPT01000003">
    <property type="protein sequence ID" value="MXQ09554.1"/>
    <property type="molecule type" value="Genomic_DNA"/>
</dbReference>
<proteinExistence type="predicted"/>
<dbReference type="Proteomes" id="UP000480350">
    <property type="component" value="Unassembled WGS sequence"/>
</dbReference>
<dbReference type="AlphaFoldDB" id="A0A7C9MYZ0"/>
<reference evidence="3 4" key="1">
    <citation type="submission" date="2019-12" db="EMBL/GenBank/DDBJ databases">
        <authorList>
            <person name="Lee S.D."/>
        </authorList>
    </citation>
    <scope>NUCLEOTIDE SEQUENCE [LARGE SCALE GENOMIC DNA]</scope>
    <source>
        <strain evidence="3 4">GH1-50</strain>
    </source>
</reference>
<evidence type="ECO:0000313" key="3">
    <source>
        <dbReference type="EMBL" id="MXQ09554.1"/>
    </source>
</evidence>
<dbReference type="Pfam" id="PF03886">
    <property type="entry name" value="ABC_trans_aux"/>
    <property type="match status" value="1"/>
</dbReference>
<feature type="chain" id="PRO_5028888313" description="ABC-type transport auxiliary lipoprotein component domain-containing protein" evidence="1">
    <location>
        <begin position="22"/>
        <end position="204"/>
    </location>
</feature>
<organism evidence="3 4">
    <name type="scientific">Kangsaoukella pontilimi</name>
    <dbReference type="NCBI Taxonomy" id="2691042"/>
    <lineage>
        <taxon>Bacteria</taxon>
        <taxon>Pseudomonadati</taxon>
        <taxon>Pseudomonadota</taxon>
        <taxon>Alphaproteobacteria</taxon>
        <taxon>Rhodobacterales</taxon>
        <taxon>Paracoccaceae</taxon>
        <taxon>Kangsaoukella</taxon>
    </lineage>
</organism>
<reference evidence="3 4" key="2">
    <citation type="submission" date="2020-03" db="EMBL/GenBank/DDBJ databases">
        <title>Kangsaoukella pontilimi gen. nov., sp. nov., a new member of the family Rhodobacteraceae isolated from a tidal mudflat.</title>
        <authorList>
            <person name="Kim I.S."/>
        </authorList>
    </citation>
    <scope>NUCLEOTIDE SEQUENCE [LARGE SCALE GENOMIC DNA]</scope>
    <source>
        <strain evidence="3 4">GH1-50</strain>
    </source>
</reference>
<gene>
    <name evidence="3" type="ORF">GQ651_17040</name>
</gene>